<name>A0A7S6BFZ9_9CAUD</name>
<organism evidence="2 3">
    <name type="scientific">Arthrobacter phage Jinkies</name>
    <dbReference type="NCBI Taxonomy" id="2743903"/>
    <lineage>
        <taxon>Viruses</taxon>
        <taxon>Duplodnaviria</taxon>
        <taxon>Heunggongvirae</taxon>
        <taxon>Uroviricota</taxon>
        <taxon>Caudoviricetes</taxon>
        <taxon>Berryhillviridae</taxon>
        <taxon>Jinkiesvirus</taxon>
        <taxon>Jinkiesvirus jinkies</taxon>
    </lineage>
</organism>
<evidence type="ECO:0000313" key="3">
    <source>
        <dbReference type="Proteomes" id="UP000594363"/>
    </source>
</evidence>
<evidence type="ECO:0000256" key="1">
    <source>
        <dbReference type="SAM" id="MobiDB-lite"/>
    </source>
</evidence>
<evidence type="ECO:0000313" key="2">
    <source>
        <dbReference type="EMBL" id="QKY79000.1"/>
    </source>
</evidence>
<gene>
    <name evidence="2" type="primary">52</name>
    <name evidence="2" type="ORF">Jinkies_52</name>
</gene>
<accession>A0A7S6BFZ9</accession>
<keyword evidence="3" id="KW-1185">Reference proteome</keyword>
<reference evidence="2 3" key="1">
    <citation type="submission" date="2020-05" db="EMBL/GenBank/DDBJ databases">
        <authorList>
            <person name="Bohanan V.A."/>
            <person name="Brazelton B.R."/>
            <person name="Coffey L.M."/>
            <person name="Donovan A.R."/>
            <person name="Gales A.C."/>
            <person name="Glasscock A.J."/>
            <person name="Grill M."/>
            <person name="Harper M.C."/>
            <person name="Hollowell C.E."/>
            <person name="Liu T.Y."/>
            <person name="Mansour C."/>
            <person name="McDowell A.D."/>
            <person name="Miller T.E."/>
            <person name="Nash A.G."/>
            <person name="Seo J."/>
            <person name="Sherman Z.A."/>
            <person name="Albert R.M."/>
            <person name="Ayala A."/>
            <person name="Monti D.L."/>
            <person name="Garlena R.A."/>
            <person name="Russell D.A."/>
            <person name="Pope W.H."/>
            <person name="Jacobs-Sera D."/>
            <person name="Hatfull G.F."/>
        </authorList>
    </citation>
    <scope>NUCLEOTIDE SEQUENCE [LARGE SCALE GENOMIC DNA]</scope>
</reference>
<sequence length="203" mass="21817">MTPPNDTTQSGRRHEAALDRLRAKGNHLAPVMVDGRVRPKGSKQSAASGAETGVGRPVAPELGQSPHPVFSEATASAFPGSVFELVIPAPAEFLNANQRLDRWEKARRVKAWRREACRLAGFASLPGGISQLQVDAYVIKPVANNYDPANYQDTAKPVLDGLIDYGLAQDDNRKIVTGPFMHDGGKGEPALRVVVTVLEVMVA</sequence>
<dbReference type="GO" id="GO:0006310">
    <property type="term" value="P:DNA recombination"/>
    <property type="evidence" value="ECO:0007669"/>
    <property type="project" value="InterPro"/>
</dbReference>
<dbReference type="Gene3D" id="3.30.1330.70">
    <property type="entry name" value="Holliday junction resolvase RusA"/>
    <property type="match status" value="1"/>
</dbReference>
<dbReference type="GO" id="GO:0006281">
    <property type="term" value="P:DNA repair"/>
    <property type="evidence" value="ECO:0007669"/>
    <property type="project" value="InterPro"/>
</dbReference>
<dbReference type="Proteomes" id="UP000594363">
    <property type="component" value="Segment"/>
</dbReference>
<feature type="region of interest" description="Disordered" evidence="1">
    <location>
        <begin position="22"/>
        <end position="71"/>
    </location>
</feature>
<dbReference type="EMBL" id="MT498043">
    <property type="protein sequence ID" value="QKY79000.1"/>
    <property type="molecule type" value="Genomic_DNA"/>
</dbReference>
<protein>
    <recommendedName>
        <fullName evidence="4">RusA-like resolvase</fullName>
    </recommendedName>
</protein>
<dbReference type="SUPFAM" id="SSF103084">
    <property type="entry name" value="Holliday junction resolvase RusA"/>
    <property type="match status" value="1"/>
</dbReference>
<evidence type="ECO:0008006" key="4">
    <source>
        <dbReference type="Google" id="ProtNLM"/>
    </source>
</evidence>
<dbReference type="InterPro" id="IPR036614">
    <property type="entry name" value="RusA-like_sf"/>
</dbReference>
<proteinExistence type="predicted"/>
<dbReference type="GO" id="GO:0000287">
    <property type="term" value="F:magnesium ion binding"/>
    <property type="evidence" value="ECO:0007669"/>
    <property type="project" value="InterPro"/>
</dbReference>